<feature type="chain" id="PRO_5001974177" description="Thiol:disulfide interchange protein DsbA" evidence="8">
    <location>
        <begin position="27"/>
        <end position="237"/>
    </location>
</feature>
<dbReference type="AlphaFoldDB" id="A0A0A1FGW9"/>
<evidence type="ECO:0000259" key="9">
    <source>
        <dbReference type="PROSITE" id="PS51352"/>
    </source>
</evidence>
<evidence type="ECO:0000256" key="8">
    <source>
        <dbReference type="SAM" id="SignalP"/>
    </source>
</evidence>
<accession>A0A0A1FGW9</accession>
<dbReference type="InterPro" id="IPR036249">
    <property type="entry name" value="Thioredoxin-like_sf"/>
</dbReference>
<dbReference type="PANTHER" id="PTHR35891:SF3">
    <property type="entry name" value="THIOL:DISULFIDE INTERCHANGE PROTEIN DSBL"/>
    <property type="match status" value="1"/>
</dbReference>
<evidence type="ECO:0000256" key="1">
    <source>
        <dbReference type="ARBA" id="ARBA00004418"/>
    </source>
</evidence>
<dbReference type="KEGG" id="care:LT85_4875"/>
<dbReference type="GO" id="GO:0015036">
    <property type="term" value="F:disulfide oxidoreductase activity"/>
    <property type="evidence" value="ECO:0007669"/>
    <property type="project" value="UniProtKB-ARBA"/>
</dbReference>
<comment type="similarity">
    <text evidence="2">Belongs to the thioredoxin family. DsbA subfamily.</text>
</comment>
<evidence type="ECO:0000256" key="4">
    <source>
        <dbReference type="ARBA" id="ARBA00022729"/>
    </source>
</evidence>
<keyword evidence="7" id="KW-0676">Redox-active center</keyword>
<organism evidence="10 11">
    <name type="scientific">Collimonas arenae</name>
    <dbReference type="NCBI Taxonomy" id="279058"/>
    <lineage>
        <taxon>Bacteria</taxon>
        <taxon>Pseudomonadati</taxon>
        <taxon>Pseudomonadota</taxon>
        <taxon>Betaproteobacteria</taxon>
        <taxon>Burkholderiales</taxon>
        <taxon>Oxalobacteraceae</taxon>
        <taxon>Collimonas</taxon>
    </lineage>
</organism>
<evidence type="ECO:0000256" key="3">
    <source>
        <dbReference type="ARBA" id="ARBA00013831"/>
    </source>
</evidence>
<dbReference type="InterPro" id="IPR001853">
    <property type="entry name" value="DSBA-like_thioredoxin_dom"/>
</dbReference>
<dbReference type="HOGENOM" id="CLU_088255_1_0_4"/>
<feature type="signal peptide" evidence="8">
    <location>
        <begin position="1"/>
        <end position="26"/>
    </location>
</feature>
<dbReference type="Pfam" id="PF01323">
    <property type="entry name" value="DSBA"/>
    <property type="match status" value="1"/>
</dbReference>
<dbReference type="CDD" id="cd03019">
    <property type="entry name" value="DsbA_DsbA"/>
    <property type="match status" value="1"/>
</dbReference>
<dbReference type="PANTHER" id="PTHR35891">
    <property type="entry name" value="THIOL:DISULFIDE INTERCHANGE PROTEIN DSBA"/>
    <property type="match status" value="1"/>
</dbReference>
<dbReference type="PROSITE" id="PS00194">
    <property type="entry name" value="THIOREDOXIN_1"/>
    <property type="match status" value="1"/>
</dbReference>
<evidence type="ECO:0000313" key="10">
    <source>
        <dbReference type="EMBL" id="AIY44033.1"/>
    </source>
</evidence>
<keyword evidence="11" id="KW-1185">Reference proteome</keyword>
<dbReference type="OrthoDB" id="9784896at2"/>
<reference evidence="11" key="1">
    <citation type="journal article" date="2014" name="Soil Biol. Biochem.">
        <title>Structure and function of bacterial communities in ageing soils: Insights from the Mendocino ecological staircase.</title>
        <authorList>
            <person name="Uroz S."/>
            <person name="Tech J.J."/>
            <person name="Sawaya N.A."/>
            <person name="Frey-Klett P."/>
            <person name="Leveau J.H.J."/>
        </authorList>
    </citation>
    <scope>NUCLEOTIDE SEQUENCE [LARGE SCALE GENOMIC DNA]</scope>
    <source>
        <strain evidence="11">Cal35</strain>
    </source>
</reference>
<name>A0A0A1FGW9_9BURK</name>
<dbReference type="PROSITE" id="PS51352">
    <property type="entry name" value="THIOREDOXIN_2"/>
    <property type="match status" value="1"/>
</dbReference>
<sequence length="237" mass="25493">MRFFQKALAVAGLSLSLGLVAVSASASPASPVAGTDYKVLDNPQPTDSGLGKKVEVTEFFGYFCPHCNALEPTLEDWIAKQGDKISFKRVPVDFGDPNGDPKKSPYVTQKKLYYTLEAMGKLPEMHKKVFAAIHVQRQNLNTDAAVADFAAKQGLDKAKFVDVYNSFAVQTKVTRATQLQNAYKVDGVPMLVVDGRYVTSPSIVGATPGAGDTEPALFKSTLQVMDGLVSKVAATKK</sequence>
<dbReference type="STRING" id="279058.LT85_4875"/>
<dbReference type="RefSeq" id="WP_038494156.1">
    <property type="nucleotide sequence ID" value="NZ_CP009962.1"/>
</dbReference>
<evidence type="ECO:0000256" key="6">
    <source>
        <dbReference type="ARBA" id="ARBA00023157"/>
    </source>
</evidence>
<dbReference type="Gene3D" id="3.40.30.10">
    <property type="entry name" value="Glutaredoxin"/>
    <property type="match status" value="1"/>
</dbReference>
<dbReference type="Proteomes" id="UP000030302">
    <property type="component" value="Chromosome"/>
</dbReference>
<dbReference type="GO" id="GO:0042597">
    <property type="term" value="C:periplasmic space"/>
    <property type="evidence" value="ECO:0007669"/>
    <property type="project" value="UniProtKB-SubCell"/>
</dbReference>
<keyword evidence="5" id="KW-0574">Periplasm</keyword>
<dbReference type="InterPro" id="IPR050824">
    <property type="entry name" value="Thiol_disulfide_DsbA"/>
</dbReference>
<gene>
    <name evidence="10" type="primary">dsbA</name>
    <name evidence="10" type="ORF">LT85_4875</name>
</gene>
<proteinExistence type="inferred from homology"/>
<keyword evidence="4 8" id="KW-0732">Signal</keyword>
<dbReference type="SUPFAM" id="SSF52833">
    <property type="entry name" value="Thioredoxin-like"/>
    <property type="match status" value="1"/>
</dbReference>
<dbReference type="InterPro" id="IPR013766">
    <property type="entry name" value="Thioredoxin_domain"/>
</dbReference>
<protein>
    <recommendedName>
        <fullName evidence="3">Thiol:disulfide interchange protein DsbA</fullName>
    </recommendedName>
</protein>
<evidence type="ECO:0000256" key="5">
    <source>
        <dbReference type="ARBA" id="ARBA00022764"/>
    </source>
</evidence>
<evidence type="ECO:0000313" key="11">
    <source>
        <dbReference type="Proteomes" id="UP000030302"/>
    </source>
</evidence>
<feature type="domain" description="Thioredoxin" evidence="9">
    <location>
        <begin position="15"/>
        <end position="181"/>
    </location>
</feature>
<evidence type="ECO:0000256" key="7">
    <source>
        <dbReference type="ARBA" id="ARBA00023284"/>
    </source>
</evidence>
<dbReference type="EMBL" id="CP009962">
    <property type="protein sequence ID" value="AIY44033.1"/>
    <property type="molecule type" value="Genomic_DNA"/>
</dbReference>
<keyword evidence="6" id="KW-1015">Disulfide bond</keyword>
<dbReference type="InterPro" id="IPR023205">
    <property type="entry name" value="DsbA/DsbL"/>
</dbReference>
<evidence type="ECO:0000256" key="2">
    <source>
        <dbReference type="ARBA" id="ARBA00005791"/>
    </source>
</evidence>
<dbReference type="InterPro" id="IPR017937">
    <property type="entry name" value="Thioredoxin_CS"/>
</dbReference>
<comment type="subcellular location">
    <subcellularLocation>
        <location evidence="1">Periplasm</location>
    </subcellularLocation>
</comment>